<dbReference type="GO" id="GO:0016020">
    <property type="term" value="C:membrane"/>
    <property type="evidence" value="ECO:0007669"/>
    <property type="project" value="UniProtKB-SubCell"/>
</dbReference>
<dbReference type="GO" id="GO:0009003">
    <property type="term" value="F:signal peptidase activity"/>
    <property type="evidence" value="ECO:0007669"/>
    <property type="project" value="UniProtKB-EC"/>
</dbReference>
<evidence type="ECO:0000256" key="1">
    <source>
        <dbReference type="ARBA" id="ARBA00000677"/>
    </source>
</evidence>
<dbReference type="GO" id="GO:0010027">
    <property type="term" value="P:thylakoid membrane organization"/>
    <property type="evidence" value="ECO:0007669"/>
    <property type="project" value="TreeGrafter"/>
</dbReference>
<dbReference type="InterPro" id="IPR019758">
    <property type="entry name" value="Pept_S26A_signal_pept_1_CS"/>
</dbReference>
<dbReference type="PANTHER" id="PTHR43390">
    <property type="entry name" value="SIGNAL PEPTIDASE I"/>
    <property type="match status" value="1"/>
</dbReference>
<feature type="active site" evidence="6">
    <location>
        <position position="35"/>
    </location>
</feature>
<proteinExistence type="inferred from homology"/>
<dbReference type="GO" id="GO:0006465">
    <property type="term" value="P:signal peptide processing"/>
    <property type="evidence" value="ECO:0007669"/>
    <property type="project" value="InterPro"/>
</dbReference>
<evidence type="ECO:0000256" key="5">
    <source>
        <dbReference type="ARBA" id="ARBA00022801"/>
    </source>
</evidence>
<evidence type="ECO:0000313" key="10">
    <source>
        <dbReference type="Proteomes" id="UP000444318"/>
    </source>
</evidence>
<dbReference type="EMBL" id="WHUF01000003">
    <property type="protein sequence ID" value="MQA20581.1"/>
    <property type="molecule type" value="Genomic_DNA"/>
</dbReference>
<dbReference type="PROSITE" id="PS00761">
    <property type="entry name" value="SPASE_I_3"/>
    <property type="match status" value="1"/>
</dbReference>
<evidence type="ECO:0000259" key="8">
    <source>
        <dbReference type="Pfam" id="PF10502"/>
    </source>
</evidence>
<evidence type="ECO:0000256" key="6">
    <source>
        <dbReference type="PIRSR" id="PIRSR600223-1"/>
    </source>
</evidence>
<dbReference type="InterPro" id="IPR036286">
    <property type="entry name" value="LexA/Signal_pep-like_sf"/>
</dbReference>
<organism evidence="9 10">
    <name type="scientific">Rugamonas rivuli</name>
    <dbReference type="NCBI Taxonomy" id="2743358"/>
    <lineage>
        <taxon>Bacteria</taxon>
        <taxon>Pseudomonadati</taxon>
        <taxon>Pseudomonadota</taxon>
        <taxon>Betaproteobacteria</taxon>
        <taxon>Burkholderiales</taxon>
        <taxon>Oxalobacteraceae</taxon>
        <taxon>Telluria group</taxon>
        <taxon>Rugamonas</taxon>
    </lineage>
</organism>
<dbReference type="PROSITE" id="PS00760">
    <property type="entry name" value="SPASE_I_2"/>
    <property type="match status" value="1"/>
</dbReference>
<dbReference type="InterPro" id="IPR019757">
    <property type="entry name" value="Pept_S26A_signal_pept_1_Lys-AS"/>
</dbReference>
<dbReference type="PRINTS" id="PR00727">
    <property type="entry name" value="LEADERPTASE"/>
</dbReference>
<evidence type="ECO:0000256" key="7">
    <source>
        <dbReference type="RuleBase" id="RU362042"/>
    </source>
</evidence>
<dbReference type="Pfam" id="PF10502">
    <property type="entry name" value="Peptidase_S26"/>
    <property type="match status" value="1"/>
</dbReference>
<keyword evidence="5 7" id="KW-0378">Hydrolase</keyword>
<dbReference type="SUPFAM" id="SSF51306">
    <property type="entry name" value="LexA/Signal peptidase"/>
    <property type="match status" value="1"/>
</dbReference>
<reference evidence="9 10" key="1">
    <citation type="submission" date="2019-10" db="EMBL/GenBank/DDBJ databases">
        <title>Two novel species isolated from a subtropical stream in China.</title>
        <authorList>
            <person name="Lu H."/>
        </authorList>
    </citation>
    <scope>NUCLEOTIDE SEQUENCE [LARGE SCALE GENOMIC DNA]</scope>
    <source>
        <strain evidence="9 10">FT103W</strain>
    </source>
</reference>
<dbReference type="NCBIfam" id="TIGR02227">
    <property type="entry name" value="sigpep_I_bact"/>
    <property type="match status" value="1"/>
</dbReference>
<comment type="caution">
    <text evidence="9">The sequence shown here is derived from an EMBL/GenBank/DDBJ whole genome shotgun (WGS) entry which is preliminary data.</text>
</comment>
<dbReference type="EC" id="3.4.21.89" evidence="3 7"/>
<sequence>MKNWARANKGFLLFLMLFGIFRTAIADWNPIPSASMHPNLLEGDVVFVNRLAYNVKVPLTDVVIGTTGEPQRGDIVTFSSPKDGTRLIKRVIALPGDRVEMRNERLVINGQPAGYATLGRGTETVKGLGDLAALHIGETIADARAHSIQLMPEVQARRDFAPVTVPAGQYMMLGDNRDNSEDSRYIGLVPRALLIGRAERVLASADITGNWHPRTERFGMSLYQPTP</sequence>
<dbReference type="GO" id="GO:0004252">
    <property type="term" value="F:serine-type endopeptidase activity"/>
    <property type="evidence" value="ECO:0007669"/>
    <property type="project" value="InterPro"/>
</dbReference>
<keyword evidence="10" id="KW-1185">Reference proteome</keyword>
<protein>
    <recommendedName>
        <fullName evidence="4 7">Signal peptidase I</fullName>
        <ecNumber evidence="3 7">3.4.21.89</ecNumber>
    </recommendedName>
</protein>
<evidence type="ECO:0000313" key="9">
    <source>
        <dbReference type="EMBL" id="MQA20581.1"/>
    </source>
</evidence>
<dbReference type="AlphaFoldDB" id="A0A843SEI7"/>
<feature type="domain" description="Peptidase S26" evidence="8">
    <location>
        <begin position="10"/>
        <end position="200"/>
    </location>
</feature>
<dbReference type="InterPro" id="IPR019533">
    <property type="entry name" value="Peptidase_S26"/>
</dbReference>
<dbReference type="PANTHER" id="PTHR43390:SF1">
    <property type="entry name" value="CHLOROPLAST PROCESSING PEPTIDASE"/>
    <property type="match status" value="1"/>
</dbReference>
<evidence type="ECO:0000256" key="4">
    <source>
        <dbReference type="ARBA" id="ARBA00019232"/>
    </source>
</evidence>
<comment type="similarity">
    <text evidence="2 7">Belongs to the peptidase S26 family.</text>
</comment>
<evidence type="ECO:0000256" key="3">
    <source>
        <dbReference type="ARBA" id="ARBA00013208"/>
    </source>
</evidence>
<dbReference type="Gene3D" id="2.10.109.10">
    <property type="entry name" value="Umud Fragment, subunit A"/>
    <property type="match status" value="1"/>
</dbReference>
<gene>
    <name evidence="9" type="primary">lepB</name>
    <name evidence="9" type="ORF">GEV01_13760</name>
</gene>
<keyword evidence="7" id="KW-0645">Protease</keyword>
<evidence type="ECO:0000256" key="2">
    <source>
        <dbReference type="ARBA" id="ARBA00009370"/>
    </source>
</evidence>
<name>A0A843SEI7_9BURK</name>
<feature type="active site" evidence="6">
    <location>
        <position position="89"/>
    </location>
</feature>
<comment type="subcellular location">
    <subcellularLocation>
        <location evidence="7">Membrane</location>
        <topology evidence="7">Single-pass type II membrane protein</topology>
    </subcellularLocation>
</comment>
<dbReference type="RefSeq" id="WP_152805122.1">
    <property type="nucleotide sequence ID" value="NZ_WHUF01000003.1"/>
</dbReference>
<dbReference type="Proteomes" id="UP000444318">
    <property type="component" value="Unassembled WGS sequence"/>
</dbReference>
<comment type="catalytic activity">
    <reaction evidence="1 7">
        <text>Cleavage of hydrophobic, N-terminal signal or leader sequences from secreted and periplasmic proteins.</text>
        <dbReference type="EC" id="3.4.21.89"/>
    </reaction>
</comment>
<dbReference type="InterPro" id="IPR000223">
    <property type="entry name" value="Pept_S26A_signal_pept_1"/>
</dbReference>
<dbReference type="CDD" id="cd06530">
    <property type="entry name" value="S26_SPase_I"/>
    <property type="match status" value="1"/>
</dbReference>
<accession>A0A843SEI7</accession>